<dbReference type="GO" id="GO:0005829">
    <property type="term" value="C:cytosol"/>
    <property type="evidence" value="ECO:0007669"/>
    <property type="project" value="TreeGrafter"/>
</dbReference>
<name>A0A1I2CBX3_9MICO</name>
<dbReference type="GO" id="GO:0000287">
    <property type="term" value="F:magnesium ion binding"/>
    <property type="evidence" value="ECO:0007669"/>
    <property type="project" value="TreeGrafter"/>
</dbReference>
<dbReference type="InterPro" id="IPR036412">
    <property type="entry name" value="HAD-like_sf"/>
</dbReference>
<dbReference type="AlphaFoldDB" id="A0A1I2CBX3"/>
<dbReference type="InterPro" id="IPR006379">
    <property type="entry name" value="HAD-SF_hydro_IIB"/>
</dbReference>
<proteinExistence type="predicted"/>
<keyword evidence="1" id="KW-0378">Hydrolase</keyword>
<dbReference type="STRING" id="285351.SAMN04488035_0055"/>
<keyword evidence="2" id="KW-1185">Reference proteome</keyword>
<gene>
    <name evidence="1" type="ORF">SAMN04488035_0055</name>
</gene>
<dbReference type="Proteomes" id="UP000198520">
    <property type="component" value="Unassembled WGS sequence"/>
</dbReference>
<dbReference type="Pfam" id="PF08282">
    <property type="entry name" value="Hydrolase_3"/>
    <property type="match status" value="1"/>
</dbReference>
<organism evidence="1 2">
    <name type="scientific">Flavimobilis marinus</name>
    <dbReference type="NCBI Taxonomy" id="285351"/>
    <lineage>
        <taxon>Bacteria</taxon>
        <taxon>Bacillati</taxon>
        <taxon>Actinomycetota</taxon>
        <taxon>Actinomycetes</taxon>
        <taxon>Micrococcales</taxon>
        <taxon>Jonesiaceae</taxon>
        <taxon>Flavimobilis</taxon>
    </lineage>
</organism>
<dbReference type="NCBIfam" id="TIGR01484">
    <property type="entry name" value="HAD-SF-IIB"/>
    <property type="match status" value="1"/>
</dbReference>
<dbReference type="PROSITE" id="PS01229">
    <property type="entry name" value="COF_2"/>
    <property type="match status" value="1"/>
</dbReference>
<evidence type="ECO:0000313" key="1">
    <source>
        <dbReference type="EMBL" id="SFE65754.1"/>
    </source>
</evidence>
<protein>
    <submittedName>
        <fullName evidence="1">Cof subfamily of IIB subfamily of haloacid dehalogenase superfamily/HAD-superfamily hydrolase, subfamily IIB</fullName>
    </submittedName>
</protein>
<accession>A0A1I2CBX3</accession>
<reference evidence="2" key="1">
    <citation type="submission" date="2016-10" db="EMBL/GenBank/DDBJ databases">
        <authorList>
            <person name="Varghese N."/>
            <person name="Submissions S."/>
        </authorList>
    </citation>
    <scope>NUCLEOTIDE SEQUENCE [LARGE SCALE GENOMIC DNA]</scope>
    <source>
        <strain evidence="2">DSM 19083</strain>
    </source>
</reference>
<dbReference type="SUPFAM" id="SSF56784">
    <property type="entry name" value="HAD-like"/>
    <property type="match status" value="1"/>
</dbReference>
<dbReference type="GO" id="GO:0016791">
    <property type="term" value="F:phosphatase activity"/>
    <property type="evidence" value="ECO:0007669"/>
    <property type="project" value="TreeGrafter"/>
</dbReference>
<dbReference type="EMBL" id="FONZ01000001">
    <property type="protein sequence ID" value="SFE65754.1"/>
    <property type="molecule type" value="Genomic_DNA"/>
</dbReference>
<evidence type="ECO:0000313" key="2">
    <source>
        <dbReference type="Proteomes" id="UP000198520"/>
    </source>
</evidence>
<dbReference type="PANTHER" id="PTHR10000">
    <property type="entry name" value="PHOSPHOSERINE PHOSPHATASE"/>
    <property type="match status" value="1"/>
</dbReference>
<dbReference type="InterPro" id="IPR023214">
    <property type="entry name" value="HAD_sf"/>
</dbReference>
<dbReference type="Gene3D" id="3.40.50.1000">
    <property type="entry name" value="HAD superfamily/HAD-like"/>
    <property type="match status" value="1"/>
</dbReference>
<dbReference type="Gene3D" id="3.30.1240.10">
    <property type="match status" value="1"/>
</dbReference>
<dbReference type="PANTHER" id="PTHR10000:SF8">
    <property type="entry name" value="HAD SUPERFAMILY HYDROLASE-LIKE, TYPE 3"/>
    <property type="match status" value="1"/>
</dbReference>
<sequence length="266" mass="27793">MIALDVDGTLMTPDGFISSETRALVAALRDAGTRVVLATGRPLVAALPVAYDLGLEGGWVVASNGSVTARAEGPEGFTLDETITFRAGGALEVILRHMPDITVAIEEVGVGYWVNAQFPDRTIMGRQTVHDLELLSDLDTTRLVAVDTARPAPEFTADVASLGLALTHFSIEETSWMDVAPRGVSKASALDRLRERFGVAPEATTAVGDGGNDLEMLRWAGRGVAMGHASAEVVAAADDITGSILDDGVATVLRDLLDEVTAAGPA</sequence>
<dbReference type="OrthoDB" id="3180855at2"/>